<evidence type="ECO:0000256" key="4">
    <source>
        <dbReference type="ARBA" id="ARBA00022833"/>
    </source>
</evidence>
<evidence type="ECO:0000256" key="2">
    <source>
        <dbReference type="ARBA" id="ARBA00007581"/>
    </source>
</evidence>
<keyword evidence="8" id="KW-1185">Reference proteome</keyword>
<comment type="cofactor">
    <cofactor evidence="1">
        <name>Zn(2+)</name>
        <dbReference type="ChEBI" id="CHEBI:29105"/>
    </cofactor>
</comment>
<protein>
    <submittedName>
        <fullName evidence="7">4,5-DOPA dioxygenase extradiol</fullName>
    </submittedName>
</protein>
<dbReference type="PIRSF" id="PIRSF006157">
    <property type="entry name" value="Doxgns_DODA"/>
    <property type="match status" value="1"/>
</dbReference>
<evidence type="ECO:0000313" key="7">
    <source>
        <dbReference type="EMBL" id="SMO76361.1"/>
    </source>
</evidence>
<dbReference type="Proteomes" id="UP000319267">
    <property type="component" value="Unassembled WGS sequence"/>
</dbReference>
<keyword evidence="7" id="KW-0223">Dioxygenase</keyword>
<evidence type="ECO:0000259" key="6">
    <source>
        <dbReference type="Pfam" id="PF02900"/>
    </source>
</evidence>
<keyword evidence="5" id="KW-0560">Oxidoreductase</keyword>
<dbReference type="Gene3D" id="3.40.830.10">
    <property type="entry name" value="LigB-like"/>
    <property type="match status" value="1"/>
</dbReference>
<dbReference type="EMBL" id="FXTQ01000003">
    <property type="protein sequence ID" value="SMO76361.1"/>
    <property type="molecule type" value="Genomic_DNA"/>
</dbReference>
<dbReference type="NCBIfam" id="NF007914">
    <property type="entry name" value="PRK10628.1"/>
    <property type="match status" value="1"/>
</dbReference>
<dbReference type="GO" id="GO:0016702">
    <property type="term" value="F:oxidoreductase activity, acting on single donors with incorporation of molecular oxygen, incorporation of two atoms of oxygen"/>
    <property type="evidence" value="ECO:0007669"/>
    <property type="project" value="UniProtKB-ARBA"/>
</dbReference>
<dbReference type="GO" id="GO:0008270">
    <property type="term" value="F:zinc ion binding"/>
    <property type="evidence" value="ECO:0007669"/>
    <property type="project" value="InterPro"/>
</dbReference>
<evidence type="ECO:0000256" key="1">
    <source>
        <dbReference type="ARBA" id="ARBA00001947"/>
    </source>
</evidence>
<evidence type="ECO:0000256" key="3">
    <source>
        <dbReference type="ARBA" id="ARBA00022723"/>
    </source>
</evidence>
<comment type="similarity">
    <text evidence="2">Belongs to the DODA-type extradiol aromatic ring-opening dioxygenase family.</text>
</comment>
<dbReference type="PANTHER" id="PTHR30096:SF0">
    <property type="entry name" value="4,5-DOPA DIOXYGENASE EXTRADIOL-LIKE PROTEIN"/>
    <property type="match status" value="1"/>
</dbReference>
<sequence length="288" mass="32451">MAENFTVLNAKKMTTLNELHSISSTFSNTDKMPVLFLGHGSPMNAIEENQFVTGFRNLAKTLPQPNAILCVSAHWFTKGTKVTSMEMPRTIHDFGGFPQALFDVQYPAKGSPELAVETKKLLDPVMVELDEHWGLDHGAWSVIKHLYPNADVPVIQLSIDYTKSGQYHFELAQKLQALRYKGVLIIGSGNIVHNLRMVDFRNFDKDNYGYDWAIEARETVNNYLLDGNFQPLIDFEKLNKAVQLAVPTPEHYLPLLYTLGLKDKTDDLSLFNDKLLAGSLSMTSVKLM</sequence>
<dbReference type="AlphaFoldDB" id="A0A521DZ77"/>
<dbReference type="CDD" id="cd07363">
    <property type="entry name" value="45_DOPA_Dioxygenase"/>
    <property type="match status" value="1"/>
</dbReference>
<name>A0A521DZ77_9FLAO</name>
<evidence type="ECO:0000313" key="8">
    <source>
        <dbReference type="Proteomes" id="UP000319267"/>
    </source>
</evidence>
<dbReference type="InterPro" id="IPR014436">
    <property type="entry name" value="Extradiol_dOase_DODA"/>
</dbReference>
<keyword evidence="3" id="KW-0479">Metal-binding</keyword>
<dbReference type="PANTHER" id="PTHR30096">
    <property type="entry name" value="4,5-DOPA DIOXYGENASE EXTRADIOL-LIKE PROTEIN"/>
    <property type="match status" value="1"/>
</dbReference>
<dbReference type="Pfam" id="PF02900">
    <property type="entry name" value="LigB"/>
    <property type="match status" value="1"/>
</dbReference>
<dbReference type="InterPro" id="IPR004183">
    <property type="entry name" value="Xdiol_dOase_suB"/>
</dbReference>
<dbReference type="GO" id="GO:0008198">
    <property type="term" value="F:ferrous iron binding"/>
    <property type="evidence" value="ECO:0007669"/>
    <property type="project" value="InterPro"/>
</dbReference>
<dbReference type="SUPFAM" id="SSF53213">
    <property type="entry name" value="LigB-like"/>
    <property type="match status" value="1"/>
</dbReference>
<evidence type="ECO:0000256" key="5">
    <source>
        <dbReference type="ARBA" id="ARBA00023002"/>
    </source>
</evidence>
<proteinExistence type="inferred from homology"/>
<keyword evidence="4" id="KW-0862">Zinc</keyword>
<accession>A0A521DZ77</accession>
<feature type="domain" description="Extradiol ring-cleavage dioxygenase class III enzyme subunit B" evidence="6">
    <location>
        <begin position="51"/>
        <end position="264"/>
    </location>
</feature>
<reference evidence="7 8" key="1">
    <citation type="submission" date="2017-05" db="EMBL/GenBank/DDBJ databases">
        <authorList>
            <person name="Varghese N."/>
            <person name="Submissions S."/>
        </authorList>
    </citation>
    <scope>NUCLEOTIDE SEQUENCE [LARGE SCALE GENOMIC DNA]</scope>
    <source>
        <strain evidence="7 8">DSM 29982</strain>
    </source>
</reference>
<gene>
    <name evidence="7" type="ORF">SAMN06265220_103604</name>
</gene>
<organism evidence="7 8">
    <name type="scientific">Flavobacterium nitrogenifigens</name>
    <dbReference type="NCBI Taxonomy" id="1617283"/>
    <lineage>
        <taxon>Bacteria</taxon>
        <taxon>Pseudomonadati</taxon>
        <taxon>Bacteroidota</taxon>
        <taxon>Flavobacteriia</taxon>
        <taxon>Flavobacteriales</taxon>
        <taxon>Flavobacteriaceae</taxon>
        <taxon>Flavobacterium</taxon>
    </lineage>
</organism>